<evidence type="ECO:0000313" key="1">
    <source>
        <dbReference type="EMBL" id="CRZ03981.1"/>
    </source>
</evidence>
<evidence type="ECO:0008006" key="2">
    <source>
        <dbReference type="Google" id="ProtNLM"/>
    </source>
</evidence>
<dbReference type="AlphaFoldDB" id="A0A0H5QR74"/>
<name>A0A0H5QR74_9EUKA</name>
<organism evidence="1">
    <name type="scientific">Spongospora subterranea</name>
    <dbReference type="NCBI Taxonomy" id="70186"/>
    <lineage>
        <taxon>Eukaryota</taxon>
        <taxon>Sar</taxon>
        <taxon>Rhizaria</taxon>
        <taxon>Endomyxa</taxon>
        <taxon>Phytomyxea</taxon>
        <taxon>Plasmodiophorida</taxon>
        <taxon>Plasmodiophoridae</taxon>
        <taxon>Spongospora</taxon>
    </lineage>
</organism>
<feature type="non-terminal residue" evidence="1">
    <location>
        <position position="1"/>
    </location>
</feature>
<sequence>NTINIIPFEFFMRARLWKKKLAQKEGFRCNFLSANLPRLFDLDEKTLGRLWSEYDREGVGFMVRSEFDRFVNDCADVLINTMRPVFARNQIANSNGLSIDDCNLMFDDVYGVKDISGSDLIRNTVLIKIEETIQPKDKDRIAQKELVSHWADFSEIFRSVQNGKFVLVGDDRTSKLPSQ</sequence>
<reference evidence="1" key="1">
    <citation type="submission" date="2015-04" db="EMBL/GenBank/DDBJ databases">
        <title>The genome sequence of the plant pathogenic Rhizarian Plasmodiophora brassicae reveals insights in its biotrophic life cycle and the origin of chitin synthesis.</title>
        <authorList>
            <person name="Schwelm A."/>
            <person name="Fogelqvist J."/>
            <person name="Knaust A."/>
            <person name="Julke S."/>
            <person name="Lilja T."/>
            <person name="Dhandapani V."/>
            <person name="Bonilla-Rosso G."/>
            <person name="Karlsson M."/>
            <person name="Shevchenko A."/>
            <person name="Choi S.R."/>
            <person name="Kim H.G."/>
            <person name="Park J.Y."/>
            <person name="Lim Y.P."/>
            <person name="Ludwig-Muller J."/>
            <person name="Dixelius C."/>
        </authorList>
    </citation>
    <scope>NUCLEOTIDE SEQUENCE</scope>
    <source>
        <tissue evidence="1">Potato root galls</tissue>
    </source>
</reference>
<dbReference type="EMBL" id="HACM01003539">
    <property type="protein sequence ID" value="CRZ03981.1"/>
    <property type="molecule type" value="Transcribed_RNA"/>
</dbReference>
<proteinExistence type="predicted"/>
<protein>
    <recommendedName>
        <fullName evidence="2">EF-hand domain-containing protein</fullName>
    </recommendedName>
</protein>
<accession>A0A0H5QR74</accession>